<dbReference type="Proteomes" id="UP000078240">
    <property type="component" value="Unassembled WGS sequence"/>
</dbReference>
<evidence type="ECO:0000313" key="3">
    <source>
        <dbReference type="Proteomes" id="UP000078240"/>
    </source>
</evidence>
<feature type="signal peptide" evidence="1">
    <location>
        <begin position="1"/>
        <end position="33"/>
    </location>
</feature>
<name>A0A179GCL4_PURLI</name>
<gene>
    <name evidence="2" type="ORF">VFPBJ_09527</name>
</gene>
<accession>A0A179GCL4</accession>
<organism evidence="2 3">
    <name type="scientific">Purpureocillium lilacinum</name>
    <name type="common">Paecilomyces lilacinus</name>
    <dbReference type="NCBI Taxonomy" id="33203"/>
    <lineage>
        <taxon>Eukaryota</taxon>
        <taxon>Fungi</taxon>
        <taxon>Dikarya</taxon>
        <taxon>Ascomycota</taxon>
        <taxon>Pezizomycotina</taxon>
        <taxon>Sordariomycetes</taxon>
        <taxon>Hypocreomycetidae</taxon>
        <taxon>Hypocreales</taxon>
        <taxon>Ophiocordycipitaceae</taxon>
        <taxon>Purpureocillium</taxon>
    </lineage>
</organism>
<feature type="chain" id="PRO_5008102523" description="Secreted protein" evidence="1">
    <location>
        <begin position="34"/>
        <end position="68"/>
    </location>
</feature>
<protein>
    <recommendedName>
        <fullName evidence="4">Secreted protein</fullName>
    </recommendedName>
</protein>
<evidence type="ECO:0008006" key="4">
    <source>
        <dbReference type="Google" id="ProtNLM"/>
    </source>
</evidence>
<comment type="caution">
    <text evidence="2">The sequence shown here is derived from an EMBL/GenBank/DDBJ whole genome shotgun (WGS) entry which is preliminary data.</text>
</comment>
<reference evidence="2 3" key="1">
    <citation type="submission" date="2016-01" db="EMBL/GenBank/DDBJ databases">
        <title>Biosynthesis of antibiotic leucinostatins and their inhibition on Phytophthora in bio-control Purpureocillium lilacinum.</title>
        <authorList>
            <person name="Wang G."/>
            <person name="Liu Z."/>
            <person name="Lin R."/>
            <person name="Li E."/>
            <person name="Mao Z."/>
            <person name="Ling J."/>
            <person name="Yin W."/>
            <person name="Xie B."/>
        </authorList>
    </citation>
    <scope>NUCLEOTIDE SEQUENCE [LARGE SCALE GENOMIC DNA]</scope>
    <source>
        <strain evidence="2">PLBJ-1</strain>
    </source>
</reference>
<sequence>MKRVGGQHRPGLIRAPGQLCALLWCLVVHLARVEEPRCAVSFAARTTEGQVRLLGTVKLHRRVIHSCP</sequence>
<dbReference type="EMBL" id="LSBH01000008">
    <property type="protein sequence ID" value="OAQ75554.1"/>
    <property type="molecule type" value="Genomic_DNA"/>
</dbReference>
<evidence type="ECO:0000313" key="2">
    <source>
        <dbReference type="EMBL" id="OAQ75554.1"/>
    </source>
</evidence>
<dbReference type="AlphaFoldDB" id="A0A179GCL4"/>
<proteinExistence type="predicted"/>
<evidence type="ECO:0000256" key="1">
    <source>
        <dbReference type="SAM" id="SignalP"/>
    </source>
</evidence>
<keyword evidence="1" id="KW-0732">Signal</keyword>